<evidence type="ECO:0000313" key="2">
    <source>
        <dbReference type="EMBL" id="AEM88862.1"/>
    </source>
</evidence>
<name>G2PHR1_STRV4</name>
<dbReference type="KEGG" id="svl:Strvi_0086"/>
<feature type="region of interest" description="Disordered" evidence="1">
    <location>
        <begin position="89"/>
        <end position="125"/>
    </location>
</feature>
<dbReference type="EMBL" id="CP002996">
    <property type="protein sequence ID" value="AEM88862.1"/>
    <property type="molecule type" value="Genomic_DNA"/>
</dbReference>
<organism evidence="2 3">
    <name type="scientific">Streptomyces violaceusniger (strain Tu 4113)</name>
    <dbReference type="NCBI Taxonomy" id="653045"/>
    <lineage>
        <taxon>Bacteria</taxon>
        <taxon>Bacillati</taxon>
        <taxon>Actinomycetota</taxon>
        <taxon>Actinomycetes</taxon>
        <taxon>Kitasatosporales</taxon>
        <taxon>Streptomycetaceae</taxon>
        <taxon>Streptomyces</taxon>
        <taxon>Streptomyces violaceusniger group</taxon>
    </lineage>
</organism>
<dbReference type="HOGENOM" id="CLU_508905_0_0_11"/>
<feature type="compositionally biased region" description="Basic and acidic residues" evidence="1">
    <location>
        <begin position="89"/>
        <end position="106"/>
    </location>
</feature>
<sequence>MATIARNHTRRIQAVKDAAKFCEVYDRNSGEMKPAEIDSAFRDLEDFRKARLTEDTPGEKWTVNVHPNCWYTLTVEDPDILRARQLAEREEREKRERARREREEAARLAAAGAGEETGDQAAGEGGGCWCEAEPCPMPAQHASAKAACEAMEANQRARWIASVPGFDASTRAALEAIINRHRKAGMTGPASSASSASARALVARTVKAMRVQGKTHPEIRAHFTAVLSEAREAGDLGRIAAAETSLAVHAGMLADMARLSAGAGAGAAKVEKEAPVAALAAAPVGVEEKQDQDQEEAAPVSAQGGGFRPAAWWEKPENAVHQVPPAEGAAALELPPHEEGYTPEAGAKPYPIRRVRAALEAAGIPVGNTDGEFTVFVDGKDDQSAHMRLMHFRGKGAKPSKGAGRDRWERRRAEILIALVDAGMEDVELSNAGLWVRVPRPKGAATVVQLGEKDYGENFDAPYIDQPVSFPQYPQITGWVMRRKWGQGYIGPMSPWMHHTGTGEVVGAGARDEQRAASALAAHYGLMVPVRVWHG</sequence>
<keyword evidence="2" id="KW-0614">Plasmid</keyword>
<feature type="compositionally biased region" description="Low complexity" evidence="1">
    <location>
        <begin position="107"/>
        <end position="122"/>
    </location>
</feature>
<keyword evidence="3" id="KW-1185">Reference proteome</keyword>
<proteinExistence type="predicted"/>
<evidence type="ECO:0000256" key="1">
    <source>
        <dbReference type="SAM" id="MobiDB-lite"/>
    </source>
</evidence>
<accession>G2PHR1</accession>
<reference evidence="2" key="1">
    <citation type="submission" date="2011-08" db="EMBL/GenBank/DDBJ databases">
        <title>Complete sequence of plasmid 2 of Streptomyces violaceusniger Tu 4113.</title>
        <authorList>
            <consortium name="US DOE Joint Genome Institute"/>
            <person name="Lucas S."/>
            <person name="Han J."/>
            <person name="Lapidus A."/>
            <person name="Cheng J.-F."/>
            <person name="Goodwin L."/>
            <person name="Pitluck S."/>
            <person name="Peters L."/>
            <person name="Ivanova N."/>
            <person name="Daligault H."/>
            <person name="Detter J.C."/>
            <person name="Han C."/>
            <person name="Tapia R."/>
            <person name="Land M."/>
            <person name="Hauser L."/>
            <person name="Kyrpides N."/>
            <person name="Ivanova N."/>
            <person name="Pagani I."/>
            <person name="Hagen A."/>
            <person name="Katz L."/>
            <person name="Fiedler H.-P."/>
            <person name="Keasling J."/>
            <person name="Fortman J."/>
            <person name="Woyke T."/>
        </authorList>
    </citation>
    <scope>NUCLEOTIDE SEQUENCE [LARGE SCALE GENOMIC DNA]</scope>
    <source>
        <strain evidence="2">Tu 4113</strain>
        <plasmid evidence="2">pSTRVI02</plasmid>
    </source>
</reference>
<gene>
    <name evidence="2" type="ORF">Strvi_0086</name>
</gene>
<dbReference type="RefSeq" id="WP_014043797.1">
    <property type="nucleotide sequence ID" value="NC_015952.1"/>
</dbReference>
<protein>
    <submittedName>
        <fullName evidence="2">Uncharacterized protein</fullName>
    </submittedName>
</protein>
<feature type="region of interest" description="Disordered" evidence="1">
    <location>
        <begin position="285"/>
        <end position="309"/>
    </location>
</feature>
<dbReference type="Proteomes" id="UP000008703">
    <property type="component" value="Plasmid pSTRVI02"/>
</dbReference>
<dbReference type="AlphaFoldDB" id="G2PHR1"/>
<evidence type="ECO:0000313" key="3">
    <source>
        <dbReference type="Proteomes" id="UP000008703"/>
    </source>
</evidence>
<geneLocation type="plasmid" evidence="2 3">
    <name>pSTRVI02</name>
</geneLocation>